<dbReference type="InParanoid" id="A0A078AG08"/>
<dbReference type="AlphaFoldDB" id="A0A078AG08"/>
<evidence type="ECO:0000256" key="2">
    <source>
        <dbReference type="SAM" id="MobiDB-lite"/>
    </source>
</evidence>
<evidence type="ECO:0000313" key="3">
    <source>
        <dbReference type="EMBL" id="CDW80791.1"/>
    </source>
</evidence>
<evidence type="ECO:0000256" key="1">
    <source>
        <dbReference type="SAM" id="Coils"/>
    </source>
</evidence>
<name>A0A078AG08_STYLE</name>
<feature type="compositionally biased region" description="Polar residues" evidence="2">
    <location>
        <begin position="503"/>
        <end position="518"/>
    </location>
</feature>
<feature type="region of interest" description="Disordered" evidence="2">
    <location>
        <begin position="496"/>
        <end position="518"/>
    </location>
</feature>
<feature type="compositionally biased region" description="Polar residues" evidence="2">
    <location>
        <begin position="323"/>
        <end position="353"/>
    </location>
</feature>
<feature type="region of interest" description="Disordered" evidence="2">
    <location>
        <begin position="1"/>
        <end position="25"/>
    </location>
</feature>
<feature type="region of interest" description="Disordered" evidence="2">
    <location>
        <begin position="133"/>
        <end position="154"/>
    </location>
</feature>
<reference evidence="3 4" key="1">
    <citation type="submission" date="2014-06" db="EMBL/GenBank/DDBJ databases">
        <authorList>
            <person name="Swart Estienne"/>
        </authorList>
    </citation>
    <scope>NUCLEOTIDE SEQUENCE [LARGE SCALE GENOMIC DNA]</scope>
    <source>
        <strain evidence="3 4">130c</strain>
    </source>
</reference>
<proteinExistence type="predicted"/>
<dbReference type="Proteomes" id="UP000039865">
    <property type="component" value="Unassembled WGS sequence"/>
</dbReference>
<sequence length="915" mass="107391">MNSNSQHSINQQTITSSNLQDSQQNYQSKTSQIYNYLDSLTSAEKDDLIWRLQHTQKDDTMDSHELSISSRDIVKTKLFSLQPVPITQNVSQYHAQNRLNMSQMNQGPADFDFRDLMFRNDQERSFNLRDSLTMQQNPHRNSPPQIVQSRQRKNKSVSLVEERQIGANAKIQQIIETKQRQRQKSKNHQDLTELLSFNTTTYNNIPEQQQLEEVAERVLSTDYNGGTLQTLQSNNEALQQNQLHISHIRTLENSNESPVYNDIGQLRQIEQHYQNLSNQEFKRRLSESRSKSKAKRLSEIMNPKQREKFDGVNRDGSQAAIRRNTSQQKNFSFSDINENTPQKVKGLQEQSPNEEGITIDHVTLSESNEEESKHHDQSQNFNKQKLNESTINDFLKINESFDINLESQDQNNFHIKSLQSNGFKLHKRDADSQSFLRRLNNQSTLIDQSSLQTSGLKSNPSNNKIHTRISQFKDELQKIFPTNGESTFLLSRTSSSNLRSSNAHQTSQNRPKSSNSRIGSIYSLSGLQQSHIKPTQFENSFEIPTRQPEILNQSQILNPSIQSYIVPSNLGTSMLQQSNIKSTNFNHSLMINQQPDALFEFERKNMMNQLIEQEKARLKQEKDFTLHQQIQELHQKYKEEYTKNLESKLNEMKQKYKSKLKEKVNELVEIEKQKFNSIVNAYEKKIKEKWEIKQEEIRLQEYQKYDEYVQAERNELKRQLKELEQRYLAQIQSMNHEHLKSSKEREETLVQQQKHQIMSLNKEIEELKKQRDIQSQQLSETVQKSQQQVQERVQRFINDEQMRMTDLEKEKQRYKIQCEIMKNQTDSLARDNQNLKELNQSLSNAQSRPQQDGVCNQCGVLLLANEKLIGRLKKYETMLRFKHSKARQSLLESQQATLTPNKENVNYKQKFLNQK</sequence>
<evidence type="ECO:0000313" key="4">
    <source>
        <dbReference type="Proteomes" id="UP000039865"/>
    </source>
</evidence>
<feature type="coiled-coil region" evidence="1">
    <location>
        <begin position="601"/>
        <end position="673"/>
    </location>
</feature>
<dbReference type="OMA" id="SEITHNQ"/>
<dbReference type="EMBL" id="CCKQ01009313">
    <property type="protein sequence ID" value="CDW80791.1"/>
    <property type="molecule type" value="Genomic_DNA"/>
</dbReference>
<keyword evidence="1" id="KW-0175">Coiled coil</keyword>
<feature type="compositionally biased region" description="Basic and acidic residues" evidence="2">
    <location>
        <begin position="280"/>
        <end position="290"/>
    </location>
</feature>
<keyword evidence="4" id="KW-1185">Reference proteome</keyword>
<feature type="compositionally biased region" description="Basic and acidic residues" evidence="2">
    <location>
        <begin position="304"/>
        <end position="313"/>
    </location>
</feature>
<feature type="compositionally biased region" description="Polar residues" evidence="2">
    <location>
        <begin position="133"/>
        <end position="149"/>
    </location>
</feature>
<protein>
    <submittedName>
        <fullName evidence="3">Uncharacterized protein</fullName>
    </submittedName>
</protein>
<feature type="region of interest" description="Disordered" evidence="2">
    <location>
        <begin position="366"/>
        <end position="385"/>
    </location>
</feature>
<feature type="region of interest" description="Disordered" evidence="2">
    <location>
        <begin position="280"/>
        <end position="355"/>
    </location>
</feature>
<gene>
    <name evidence="3" type="primary">Contig1892.g2051</name>
    <name evidence="3" type="ORF">STYLEM_9795</name>
</gene>
<accession>A0A078AG08</accession>
<organism evidence="3 4">
    <name type="scientific">Stylonychia lemnae</name>
    <name type="common">Ciliate</name>
    <dbReference type="NCBI Taxonomy" id="5949"/>
    <lineage>
        <taxon>Eukaryota</taxon>
        <taxon>Sar</taxon>
        <taxon>Alveolata</taxon>
        <taxon>Ciliophora</taxon>
        <taxon>Intramacronucleata</taxon>
        <taxon>Spirotrichea</taxon>
        <taxon>Stichotrichia</taxon>
        <taxon>Sporadotrichida</taxon>
        <taxon>Oxytrichidae</taxon>
        <taxon>Stylonychinae</taxon>
        <taxon>Stylonychia</taxon>
    </lineage>
</organism>
<feature type="coiled-coil region" evidence="1">
    <location>
        <begin position="706"/>
        <end position="848"/>
    </location>
</feature>